<proteinExistence type="predicted"/>
<feature type="transmembrane region" description="Helical" evidence="1">
    <location>
        <begin position="279"/>
        <end position="295"/>
    </location>
</feature>
<feature type="transmembrane region" description="Helical" evidence="1">
    <location>
        <begin position="156"/>
        <end position="182"/>
    </location>
</feature>
<feature type="transmembrane region" description="Helical" evidence="1">
    <location>
        <begin position="307"/>
        <end position="330"/>
    </location>
</feature>
<feature type="transmembrane region" description="Helical" evidence="1">
    <location>
        <begin position="342"/>
        <end position="367"/>
    </location>
</feature>
<dbReference type="EMBL" id="BTSY01000005">
    <property type="protein sequence ID" value="GMT31080.1"/>
    <property type="molecule type" value="Genomic_DNA"/>
</dbReference>
<keyword evidence="1" id="KW-1133">Transmembrane helix</keyword>
<dbReference type="AlphaFoldDB" id="A0AAV5WKK6"/>
<name>A0AAV5WKK6_9BILA</name>
<dbReference type="Pfam" id="PF01757">
    <property type="entry name" value="Acyl_transf_3"/>
    <property type="match status" value="1"/>
</dbReference>
<feature type="domain" description="Acyltransferase 3" evidence="2">
    <location>
        <begin position="12"/>
        <end position="363"/>
    </location>
</feature>
<dbReference type="PANTHER" id="PTHR11161">
    <property type="entry name" value="O-ACYLTRANSFERASE"/>
    <property type="match status" value="1"/>
</dbReference>
<comment type="caution">
    <text evidence="3">The sequence shown here is derived from an EMBL/GenBank/DDBJ whole genome shotgun (WGS) entry which is preliminary data.</text>
</comment>
<dbReference type="GO" id="GO:0016747">
    <property type="term" value="F:acyltransferase activity, transferring groups other than amino-acyl groups"/>
    <property type="evidence" value="ECO:0007669"/>
    <property type="project" value="InterPro"/>
</dbReference>
<organism evidence="3 4">
    <name type="scientific">Pristionchus fissidentatus</name>
    <dbReference type="NCBI Taxonomy" id="1538716"/>
    <lineage>
        <taxon>Eukaryota</taxon>
        <taxon>Metazoa</taxon>
        <taxon>Ecdysozoa</taxon>
        <taxon>Nematoda</taxon>
        <taxon>Chromadorea</taxon>
        <taxon>Rhabditida</taxon>
        <taxon>Rhabditina</taxon>
        <taxon>Diplogasteromorpha</taxon>
        <taxon>Diplogasteroidea</taxon>
        <taxon>Neodiplogasteridae</taxon>
        <taxon>Pristionchus</taxon>
    </lineage>
</organism>
<evidence type="ECO:0000313" key="4">
    <source>
        <dbReference type="Proteomes" id="UP001432322"/>
    </source>
</evidence>
<evidence type="ECO:0000313" key="3">
    <source>
        <dbReference type="EMBL" id="GMT31080.1"/>
    </source>
</evidence>
<accession>A0AAV5WKK6</accession>
<keyword evidence="4" id="KW-1185">Reference proteome</keyword>
<dbReference type="PANTHER" id="PTHR11161:SF55">
    <property type="entry name" value="NOSE RESISTANT-TO-FLUOXETINE PROTEIN N-TERMINAL DOMAIN-CONTAINING PROTEIN"/>
    <property type="match status" value="1"/>
</dbReference>
<dbReference type="Proteomes" id="UP001432322">
    <property type="component" value="Unassembled WGS sequence"/>
</dbReference>
<protein>
    <recommendedName>
        <fullName evidence="2">Acyltransferase 3 domain-containing protein</fullName>
    </recommendedName>
</protein>
<feature type="non-terminal residue" evidence="3">
    <location>
        <position position="1"/>
    </location>
</feature>
<evidence type="ECO:0000259" key="2">
    <source>
        <dbReference type="Pfam" id="PF01757"/>
    </source>
</evidence>
<sequence>FFPANPLDILATSTLFVSQIILNGMLAVDSFFFLSGLMVSFFWFKMYKKNARKTNSLRGWIMFYVHRIWRLSPPLFINVLFYTFILKQLIIDSPYNLVEYAWWDKCSWTWWWEILYVHNYADWRNICLGYSWYVDADMQIFLFTPILLLPMAFKPILAFIVASLVLIVSTGLNIFMVYRFHWPVSYRSLLSDIYFSVTNYSFLMYESPSIRCQIYVMGMYIGWMLQRMRRLRMHWVSSHNSLERGSSERASKTERFFTSTFSLLTPLWRAMYSSLSRPAWGLVLSWIVIACWYGYGGPINDVMSASFWIPLGRLTYCGYLSQIPVIMLISSLSKNEVWFSSLLETFTTLTIPIWTVTFLVAAIYSAVFEVTFVKV</sequence>
<feature type="transmembrane region" description="Helical" evidence="1">
    <location>
        <begin position="68"/>
        <end position="90"/>
    </location>
</feature>
<reference evidence="3" key="1">
    <citation type="submission" date="2023-10" db="EMBL/GenBank/DDBJ databases">
        <title>Genome assembly of Pristionchus species.</title>
        <authorList>
            <person name="Yoshida K."/>
            <person name="Sommer R.J."/>
        </authorList>
    </citation>
    <scope>NUCLEOTIDE SEQUENCE</scope>
    <source>
        <strain evidence="3">RS5133</strain>
    </source>
</reference>
<evidence type="ECO:0000256" key="1">
    <source>
        <dbReference type="SAM" id="Phobius"/>
    </source>
</evidence>
<keyword evidence="1" id="KW-0812">Transmembrane</keyword>
<dbReference type="InterPro" id="IPR052728">
    <property type="entry name" value="O2_lipid_transport_reg"/>
</dbReference>
<feature type="non-terminal residue" evidence="3">
    <location>
        <position position="375"/>
    </location>
</feature>
<keyword evidence="1" id="KW-0472">Membrane</keyword>
<dbReference type="InterPro" id="IPR002656">
    <property type="entry name" value="Acyl_transf_3_dom"/>
</dbReference>
<gene>
    <name evidence="3" type="ORF">PFISCL1PPCAC_22377</name>
</gene>
<feature type="transmembrane region" description="Helical" evidence="1">
    <location>
        <begin position="20"/>
        <end position="47"/>
    </location>
</feature>